<gene>
    <name evidence="1" type="ORF">AVEN_165369_1</name>
</gene>
<sequence length="122" mass="13887">MGPRLMAMSLLPVYCHKLDIFNSVFPAELAAIDFAAGWALDKNIKIKIFTDSKSSIEALKSANIKSNFILSVKEHLYKPKDLVSLVWVKRMPVTREMSWQITLQKLLLSAVRKFIFLPPIPL</sequence>
<reference evidence="1 2" key="1">
    <citation type="journal article" date="2019" name="Sci. Rep.">
        <title>Orb-weaving spider Araneus ventricosus genome elucidates the spidroin gene catalogue.</title>
        <authorList>
            <person name="Kono N."/>
            <person name="Nakamura H."/>
            <person name="Ohtoshi R."/>
            <person name="Moran D.A.P."/>
            <person name="Shinohara A."/>
            <person name="Yoshida Y."/>
            <person name="Fujiwara M."/>
            <person name="Mori M."/>
            <person name="Tomita M."/>
            <person name="Arakawa K."/>
        </authorList>
    </citation>
    <scope>NUCLEOTIDE SEQUENCE [LARGE SCALE GENOMIC DNA]</scope>
</reference>
<dbReference type="InterPro" id="IPR036397">
    <property type="entry name" value="RNaseH_sf"/>
</dbReference>
<evidence type="ECO:0000313" key="1">
    <source>
        <dbReference type="EMBL" id="GBL83162.1"/>
    </source>
</evidence>
<evidence type="ECO:0008006" key="3">
    <source>
        <dbReference type="Google" id="ProtNLM"/>
    </source>
</evidence>
<dbReference type="OrthoDB" id="6514649at2759"/>
<name>A0A4Y2AT27_ARAVE</name>
<proteinExistence type="predicted"/>
<keyword evidence="2" id="KW-1185">Reference proteome</keyword>
<accession>A0A4Y2AT27</accession>
<comment type="caution">
    <text evidence="1">The sequence shown here is derived from an EMBL/GenBank/DDBJ whole genome shotgun (WGS) entry which is preliminary data.</text>
</comment>
<dbReference type="Gene3D" id="3.30.420.10">
    <property type="entry name" value="Ribonuclease H-like superfamily/Ribonuclease H"/>
    <property type="match status" value="1"/>
</dbReference>
<evidence type="ECO:0000313" key="2">
    <source>
        <dbReference type="Proteomes" id="UP000499080"/>
    </source>
</evidence>
<dbReference type="AlphaFoldDB" id="A0A4Y2AT27"/>
<dbReference type="Proteomes" id="UP000499080">
    <property type="component" value="Unassembled WGS sequence"/>
</dbReference>
<protein>
    <recommendedName>
        <fullName evidence="3">RNase H type-1 domain-containing protein</fullName>
    </recommendedName>
</protein>
<dbReference type="GO" id="GO:0003676">
    <property type="term" value="F:nucleic acid binding"/>
    <property type="evidence" value="ECO:0007669"/>
    <property type="project" value="InterPro"/>
</dbReference>
<organism evidence="1 2">
    <name type="scientific">Araneus ventricosus</name>
    <name type="common">Orbweaver spider</name>
    <name type="synonym">Epeira ventricosa</name>
    <dbReference type="NCBI Taxonomy" id="182803"/>
    <lineage>
        <taxon>Eukaryota</taxon>
        <taxon>Metazoa</taxon>
        <taxon>Ecdysozoa</taxon>
        <taxon>Arthropoda</taxon>
        <taxon>Chelicerata</taxon>
        <taxon>Arachnida</taxon>
        <taxon>Araneae</taxon>
        <taxon>Araneomorphae</taxon>
        <taxon>Entelegynae</taxon>
        <taxon>Araneoidea</taxon>
        <taxon>Araneidae</taxon>
        <taxon>Araneus</taxon>
    </lineage>
</organism>
<dbReference type="EMBL" id="BGPR01000031">
    <property type="protein sequence ID" value="GBL83162.1"/>
    <property type="molecule type" value="Genomic_DNA"/>
</dbReference>